<proteinExistence type="predicted"/>
<protein>
    <submittedName>
        <fullName evidence="1">Uncharacterized protein</fullName>
    </submittedName>
</protein>
<organism evidence="1 2">
    <name type="scientific">Actinomycetospora atypica</name>
    <dbReference type="NCBI Taxonomy" id="1290095"/>
    <lineage>
        <taxon>Bacteria</taxon>
        <taxon>Bacillati</taxon>
        <taxon>Actinomycetota</taxon>
        <taxon>Actinomycetes</taxon>
        <taxon>Pseudonocardiales</taxon>
        <taxon>Pseudonocardiaceae</taxon>
        <taxon>Actinomycetospora</taxon>
    </lineage>
</organism>
<name>A0ABV9YQS4_9PSEU</name>
<keyword evidence="2" id="KW-1185">Reference proteome</keyword>
<dbReference type="RefSeq" id="WP_378038411.1">
    <property type="nucleotide sequence ID" value="NZ_JBHSIV010000030.1"/>
</dbReference>
<evidence type="ECO:0000313" key="2">
    <source>
        <dbReference type="Proteomes" id="UP001595947"/>
    </source>
</evidence>
<reference evidence="2" key="1">
    <citation type="journal article" date="2019" name="Int. J. Syst. Evol. Microbiol.">
        <title>The Global Catalogue of Microorganisms (GCM) 10K type strain sequencing project: providing services to taxonomists for standard genome sequencing and annotation.</title>
        <authorList>
            <consortium name="The Broad Institute Genomics Platform"/>
            <consortium name="The Broad Institute Genome Sequencing Center for Infectious Disease"/>
            <person name="Wu L."/>
            <person name="Ma J."/>
        </authorList>
    </citation>
    <scope>NUCLEOTIDE SEQUENCE [LARGE SCALE GENOMIC DNA]</scope>
    <source>
        <strain evidence="2">CGMCC 4.7093</strain>
    </source>
</reference>
<evidence type="ECO:0000313" key="1">
    <source>
        <dbReference type="EMBL" id="MFC5065078.1"/>
    </source>
</evidence>
<dbReference type="Proteomes" id="UP001595947">
    <property type="component" value="Unassembled WGS sequence"/>
</dbReference>
<sequence>MRTSAVLVAMVVVLGLATVGVGVALVQQASSGPAPVSLTPFTTTALPPGSPVLVDTTGRALPDPVALAVRRLDGALVSGDLGGLRELCSSAPGATPWAVVVSRVADSGDRVLLLRALRHPPRPGPPLAWLYTEGDHGLGIDEAGLLAFVGP</sequence>
<gene>
    <name evidence="1" type="ORF">ACFPBZ_22870</name>
</gene>
<comment type="caution">
    <text evidence="1">The sequence shown here is derived from an EMBL/GenBank/DDBJ whole genome shotgun (WGS) entry which is preliminary data.</text>
</comment>
<dbReference type="EMBL" id="JBHSIV010000030">
    <property type="protein sequence ID" value="MFC5065078.1"/>
    <property type="molecule type" value="Genomic_DNA"/>
</dbReference>
<accession>A0ABV9YQS4</accession>